<dbReference type="VEuPathDB" id="TriTrypDB:TcCL_ESM02699"/>
<dbReference type="VEuPathDB" id="TriTrypDB:BCY84_15016"/>
<feature type="domain" description="RRM" evidence="4">
    <location>
        <begin position="203"/>
        <end position="285"/>
    </location>
</feature>
<dbReference type="SUPFAM" id="SSF54928">
    <property type="entry name" value="RNA-binding domain, RBD"/>
    <property type="match status" value="3"/>
</dbReference>
<dbReference type="VEuPathDB" id="TriTrypDB:TCDM_03026"/>
<evidence type="ECO:0000313" key="5">
    <source>
        <dbReference type="EMBL" id="PWV07910.1"/>
    </source>
</evidence>
<reference evidence="5 6" key="1">
    <citation type="journal article" date="2018" name="Microb. Genom.">
        <title>Expanding an expanded genome: long-read sequencing of Trypanosoma cruzi.</title>
        <authorList>
            <person name="Berna L."/>
            <person name="Rodriguez M."/>
            <person name="Chiribao M.L."/>
            <person name="Parodi-Talice A."/>
            <person name="Pita S."/>
            <person name="Rijo G."/>
            <person name="Alvarez-Valin F."/>
            <person name="Robello C."/>
        </authorList>
    </citation>
    <scope>NUCLEOTIDE SEQUENCE [LARGE SCALE GENOMIC DNA]</scope>
    <source>
        <strain evidence="5 6">TCC</strain>
    </source>
</reference>
<feature type="region of interest" description="Disordered" evidence="3">
    <location>
        <begin position="116"/>
        <end position="163"/>
    </location>
</feature>
<dbReference type="VEuPathDB" id="TriTrypDB:TcBrA4_0127920"/>
<dbReference type="VEuPathDB" id="TriTrypDB:C4B63_10g449"/>
<dbReference type="SMART" id="SM00360">
    <property type="entry name" value="RRM"/>
    <property type="match status" value="3"/>
</dbReference>
<dbReference type="AlphaFoldDB" id="A0A2V2WH57"/>
<feature type="region of interest" description="Disordered" evidence="3">
    <location>
        <begin position="598"/>
        <end position="689"/>
    </location>
</feature>
<gene>
    <name evidence="5" type="ORF">C3747_96g51</name>
</gene>
<organism evidence="5 6">
    <name type="scientific">Trypanosoma cruzi</name>
    <dbReference type="NCBI Taxonomy" id="5693"/>
    <lineage>
        <taxon>Eukaryota</taxon>
        <taxon>Discoba</taxon>
        <taxon>Euglenozoa</taxon>
        <taxon>Kinetoplastea</taxon>
        <taxon>Metakinetoplastina</taxon>
        <taxon>Trypanosomatida</taxon>
        <taxon>Trypanosomatidae</taxon>
        <taxon>Trypanosoma</taxon>
        <taxon>Schizotrypanum</taxon>
    </lineage>
</organism>
<dbReference type="PANTHER" id="PTHR23236">
    <property type="entry name" value="EUKARYOTIC TRANSLATION INITIATION FACTOR 4B/4H"/>
    <property type="match status" value="1"/>
</dbReference>
<keyword evidence="1 2" id="KW-0694">RNA-binding</keyword>
<dbReference type="CDD" id="cd00590">
    <property type="entry name" value="RRM_SF"/>
    <property type="match status" value="2"/>
</dbReference>
<feature type="compositionally biased region" description="Basic residues" evidence="3">
    <location>
        <begin position="669"/>
        <end position="689"/>
    </location>
</feature>
<sequence>MQTATINRKDTCMLFCRCTLQIFSFQCKSFFLFLSPVAADGCDVYAHFIFYFLFWPSLHLHTLSFFESIPLDGRRRRKTGHINLTMNSRGKEPIGFRGGRGASGVSVAARGFGRSGGNGGRDVARGRGRGRGGHLLRAGADRPESSALMSQEDSGGDDDEKGVMQGENVHLATGKRSTALHKQRHVKTMLTEEGTELPKKLNNRVFIDGLPYEHKATPGSSTLEEELMQFVAAWKVGKPVRLIKREGQGFGFLVFHSPHSVDVAVRVLNGRKFLGRKLRVEVPKPKDMTTNDVDISLDAGKSSFARQVLLSDLAKITQPEIVREILRDVAPQLEKRLESIKMTSRNRKAFLTFLSADDVEPAVRFLDGFSMLGRRITAARAAAPGSLPYTKSPGHVLSHKRSGASADEESHGEAMHAGILHCDADEEERGQPVLPLGVVNPPAAQQEARRAGRNVAKELKPSNITGVTEKYNLLEEGPAEVFVGNLGEEITEEQLRCHFSVCGRILSCDLIVNKSTSLPTGIARILFALPAYASYAQKHLHGSCLHGHVIRVDRGEEPSAPLASDLAPHDGEDVVDEDGYMAHYGVKDKAAYFKGTSLEERRDGRNKSKRARETAVDTKKKRRKTKDEAFKTSGFISAGGNDDDDEEEERFHDADKVIVPVTASSGRREPKKRLIAVKRRAKRAKKAFE</sequence>
<evidence type="ECO:0000313" key="6">
    <source>
        <dbReference type="Proteomes" id="UP000246078"/>
    </source>
</evidence>
<name>A0A2V2WH57_TRYCR</name>
<dbReference type="VEuPathDB" id="TriTrypDB:TcG_01548"/>
<dbReference type="VEuPathDB" id="TriTrypDB:Tc_MARK_3051"/>
<dbReference type="Pfam" id="PF00076">
    <property type="entry name" value="RRM_1"/>
    <property type="match status" value="2"/>
</dbReference>
<dbReference type="Proteomes" id="UP000246078">
    <property type="component" value="Unassembled WGS sequence"/>
</dbReference>
<dbReference type="InterPro" id="IPR012677">
    <property type="entry name" value="Nucleotide-bd_a/b_plait_sf"/>
</dbReference>
<dbReference type="VEuPathDB" id="TriTrypDB:ECC02_005499"/>
<dbReference type="VEuPathDB" id="TriTrypDB:TCSYLVIO_010674"/>
<protein>
    <submittedName>
        <fullName evidence="5">Triple RNA binding domain protein 3</fullName>
    </submittedName>
</protein>
<proteinExistence type="predicted"/>
<dbReference type="PROSITE" id="PS50102">
    <property type="entry name" value="RRM"/>
    <property type="match status" value="3"/>
</dbReference>
<feature type="domain" description="RRM" evidence="4">
    <location>
        <begin position="479"/>
        <end position="557"/>
    </location>
</feature>
<dbReference type="InterPro" id="IPR035979">
    <property type="entry name" value="RBD_domain_sf"/>
</dbReference>
<dbReference type="Gene3D" id="3.30.70.330">
    <property type="match status" value="2"/>
</dbReference>
<evidence type="ECO:0000256" key="2">
    <source>
        <dbReference type="PROSITE-ProRule" id="PRU00176"/>
    </source>
</evidence>
<feature type="compositionally biased region" description="Basic and acidic residues" evidence="3">
    <location>
        <begin position="598"/>
        <end position="618"/>
    </location>
</feature>
<evidence type="ECO:0000256" key="1">
    <source>
        <dbReference type="ARBA" id="ARBA00022884"/>
    </source>
</evidence>
<dbReference type="GO" id="GO:0008143">
    <property type="term" value="F:poly(A) binding"/>
    <property type="evidence" value="ECO:0007669"/>
    <property type="project" value="TreeGrafter"/>
</dbReference>
<feature type="domain" description="RRM" evidence="4">
    <location>
        <begin position="306"/>
        <end position="383"/>
    </location>
</feature>
<dbReference type="VEuPathDB" id="TriTrypDB:C3747_96g51"/>
<dbReference type="InterPro" id="IPR000504">
    <property type="entry name" value="RRM_dom"/>
</dbReference>
<accession>A0A2V2WH57</accession>
<dbReference type="VEuPathDB" id="TriTrypDB:TcCLB.510149.140"/>
<dbReference type="EMBL" id="PRFC01000096">
    <property type="protein sequence ID" value="PWV07910.1"/>
    <property type="molecule type" value="Genomic_DNA"/>
</dbReference>
<dbReference type="PANTHER" id="PTHR23236:SF92">
    <property type="entry name" value="POLYADENYLATE-BINDING PROTEIN 1"/>
    <property type="match status" value="1"/>
</dbReference>
<evidence type="ECO:0000256" key="3">
    <source>
        <dbReference type="SAM" id="MobiDB-lite"/>
    </source>
</evidence>
<evidence type="ECO:0000259" key="4">
    <source>
        <dbReference type="PROSITE" id="PS50102"/>
    </source>
</evidence>
<comment type="caution">
    <text evidence="5">The sequence shown here is derived from an EMBL/GenBank/DDBJ whole genome shotgun (WGS) entry which is preliminary data.</text>
</comment>